<proteinExistence type="predicted"/>
<feature type="region of interest" description="Disordered" evidence="1">
    <location>
        <begin position="467"/>
        <end position="494"/>
    </location>
</feature>
<protein>
    <submittedName>
        <fullName evidence="2">Uncharacterized protein</fullName>
    </submittedName>
</protein>
<dbReference type="EMBL" id="OVEO01000011">
    <property type="protein sequence ID" value="SPQ99023.1"/>
    <property type="molecule type" value="Genomic_DNA"/>
</dbReference>
<gene>
    <name evidence="2" type="ORF">PLBR_LOCUS6238</name>
</gene>
<dbReference type="AlphaFoldDB" id="A0A3P3YFS7"/>
<evidence type="ECO:0000313" key="3">
    <source>
        <dbReference type="Proteomes" id="UP000290189"/>
    </source>
</evidence>
<accession>A0A3P3YFS7</accession>
<sequence length="494" mass="55877">MTMEIHIAREHSQCRGPGQDHCESRVAAPTGPTLRCTECATAQQEPPPAGWKPMLVVLAMIWRSTRTGSRCALLSTSAAAADAWAAKGPAPSRNAIHREVYLQAKARLLERKVDPAKWTRALKQYTDPRALVDMICADAMGQQMSVNARRDSAQSMADRLMGKAPALTEDEENLRDLLQQMHADQKKTDPNLKEPNYKQLANELLDKVHQVKGRKKTEGVRCRDGKVRDPEIAQERVLKMLVEYIRQKTGIYSQEQHVVIGLLDVIAKNDLDEISEDKLYDMMLDNDADRLKNAIRDAISRFPDQIDVTKMEGGGGEDEFEDPSTKLMDAKETDEGVLADILIHNAGLENCVDSCVRADIEERAKKLVEDNIDEDSPVFQQVIEEMRERHGARPGALSDSDWRFRRDSTSLFHDILERSNTKNVDDFEPIDRYLWPVVERLLKDANGDLAKVDQAAVDREIEYLQKAFPRKQRSDHTGPQEPPGHPHMPNMPFF</sequence>
<name>A0A3P3YFS7_PLABS</name>
<reference evidence="2 3" key="1">
    <citation type="submission" date="2018-03" db="EMBL/GenBank/DDBJ databases">
        <authorList>
            <person name="Fogelqvist J."/>
        </authorList>
    </citation>
    <scope>NUCLEOTIDE SEQUENCE [LARGE SCALE GENOMIC DNA]</scope>
</reference>
<geneLocation type="mitochondrion" evidence="2"/>
<dbReference type="Proteomes" id="UP000290189">
    <property type="component" value="Unassembled WGS sequence"/>
</dbReference>
<evidence type="ECO:0000313" key="2">
    <source>
        <dbReference type="EMBL" id="SPQ99023.1"/>
    </source>
</evidence>
<keyword evidence="2" id="KW-0496">Mitochondrion</keyword>
<evidence type="ECO:0000256" key="1">
    <source>
        <dbReference type="SAM" id="MobiDB-lite"/>
    </source>
</evidence>
<organism evidence="2 3">
    <name type="scientific">Plasmodiophora brassicae</name>
    <name type="common">Clubroot disease agent</name>
    <dbReference type="NCBI Taxonomy" id="37360"/>
    <lineage>
        <taxon>Eukaryota</taxon>
        <taxon>Sar</taxon>
        <taxon>Rhizaria</taxon>
        <taxon>Endomyxa</taxon>
        <taxon>Phytomyxea</taxon>
        <taxon>Plasmodiophorida</taxon>
        <taxon>Plasmodiophoridae</taxon>
        <taxon>Plasmodiophora</taxon>
    </lineage>
</organism>